<keyword evidence="3" id="KW-1185">Reference proteome</keyword>
<dbReference type="InterPro" id="IPR038717">
    <property type="entry name" value="Tc1-like_DDE_dom"/>
</dbReference>
<dbReference type="InterPro" id="IPR036397">
    <property type="entry name" value="RNaseH_sf"/>
</dbReference>
<proteinExistence type="predicted"/>
<dbReference type="Pfam" id="PF13358">
    <property type="entry name" value="DDE_3"/>
    <property type="match status" value="1"/>
</dbReference>
<organism evidence="2 3">
    <name type="scientific">Araneus ventricosus</name>
    <name type="common">Orbweaver spider</name>
    <name type="synonym">Epeira ventricosa</name>
    <dbReference type="NCBI Taxonomy" id="182803"/>
    <lineage>
        <taxon>Eukaryota</taxon>
        <taxon>Metazoa</taxon>
        <taxon>Ecdysozoa</taxon>
        <taxon>Arthropoda</taxon>
        <taxon>Chelicerata</taxon>
        <taxon>Arachnida</taxon>
        <taxon>Araneae</taxon>
        <taxon>Araneomorphae</taxon>
        <taxon>Entelegynae</taxon>
        <taxon>Araneoidea</taxon>
        <taxon>Araneidae</taxon>
        <taxon>Araneus</taxon>
    </lineage>
</organism>
<protein>
    <recommendedName>
        <fullName evidence="1">Tc1-like transposase DDE domain-containing protein</fullName>
    </recommendedName>
</protein>
<dbReference type="Proteomes" id="UP000499080">
    <property type="component" value="Unassembled WGS sequence"/>
</dbReference>
<dbReference type="OrthoDB" id="4843387at2759"/>
<dbReference type="AlphaFoldDB" id="A0A4Y2KG91"/>
<sequence length="229" mass="25869">MLGYGCSSILLELDLRLDILKAANRAPVEIRHSGGSAKDCQPLRLAPMTDICRYAQEGIEPQLRLNSDPPLLLPPEGCCQRQPFSLQSDSRRYLIWRESGTLYHPSNVHERDAYGAGSVCIWDGISLGGRTDLHVFPRGTVNAQAYRDDILDAYVRPYARSIGDDFLLQDDNARPHRARIVGDYRQEETIQRMEWPAWSPDLNPIEHVWDNLGRRIAALNPPPQTLATL</sequence>
<dbReference type="EMBL" id="BGPR01004565">
    <property type="protein sequence ID" value="GBN00952.1"/>
    <property type="molecule type" value="Genomic_DNA"/>
</dbReference>
<comment type="caution">
    <text evidence="2">The sequence shown here is derived from an EMBL/GenBank/DDBJ whole genome shotgun (WGS) entry which is preliminary data.</text>
</comment>
<dbReference type="GO" id="GO:0003676">
    <property type="term" value="F:nucleic acid binding"/>
    <property type="evidence" value="ECO:0007669"/>
    <property type="project" value="InterPro"/>
</dbReference>
<gene>
    <name evidence="2" type="ORF">AVEN_207334_1</name>
</gene>
<dbReference type="Gene3D" id="3.30.420.10">
    <property type="entry name" value="Ribonuclease H-like superfamily/Ribonuclease H"/>
    <property type="match status" value="1"/>
</dbReference>
<feature type="domain" description="Tc1-like transposase DDE" evidence="1">
    <location>
        <begin position="118"/>
        <end position="218"/>
    </location>
</feature>
<name>A0A4Y2KG91_ARAVE</name>
<evidence type="ECO:0000259" key="1">
    <source>
        <dbReference type="Pfam" id="PF13358"/>
    </source>
</evidence>
<reference evidence="2 3" key="1">
    <citation type="journal article" date="2019" name="Sci. Rep.">
        <title>Orb-weaving spider Araneus ventricosus genome elucidates the spidroin gene catalogue.</title>
        <authorList>
            <person name="Kono N."/>
            <person name="Nakamura H."/>
            <person name="Ohtoshi R."/>
            <person name="Moran D.A.P."/>
            <person name="Shinohara A."/>
            <person name="Yoshida Y."/>
            <person name="Fujiwara M."/>
            <person name="Mori M."/>
            <person name="Tomita M."/>
            <person name="Arakawa K."/>
        </authorList>
    </citation>
    <scope>NUCLEOTIDE SEQUENCE [LARGE SCALE GENOMIC DNA]</scope>
</reference>
<accession>A0A4Y2KG91</accession>
<evidence type="ECO:0000313" key="3">
    <source>
        <dbReference type="Proteomes" id="UP000499080"/>
    </source>
</evidence>
<evidence type="ECO:0000313" key="2">
    <source>
        <dbReference type="EMBL" id="GBN00952.1"/>
    </source>
</evidence>